<organism evidence="5 6">
    <name type="scientific">Maridesulfovibrio salexigens (strain ATCC 14822 / DSM 2638 / NCIMB 8403 / VKM B-1763)</name>
    <name type="common">Desulfovibrio salexigens</name>
    <dbReference type="NCBI Taxonomy" id="526222"/>
    <lineage>
        <taxon>Bacteria</taxon>
        <taxon>Pseudomonadati</taxon>
        <taxon>Thermodesulfobacteriota</taxon>
        <taxon>Desulfovibrionia</taxon>
        <taxon>Desulfovibrionales</taxon>
        <taxon>Desulfovibrionaceae</taxon>
        <taxon>Maridesulfovibrio</taxon>
    </lineage>
</organism>
<evidence type="ECO:0000256" key="2">
    <source>
        <dbReference type="ARBA" id="ARBA00022679"/>
    </source>
</evidence>
<evidence type="ECO:0000256" key="3">
    <source>
        <dbReference type="RuleBase" id="RU003694"/>
    </source>
</evidence>
<dbReference type="RefSeq" id="WP_015850409.1">
    <property type="nucleotide sequence ID" value="NC_012881.1"/>
</dbReference>
<dbReference type="GO" id="GO:0004315">
    <property type="term" value="F:3-oxoacyl-[acyl-carrier-protein] synthase activity"/>
    <property type="evidence" value="ECO:0007669"/>
    <property type="project" value="InterPro"/>
</dbReference>
<evidence type="ECO:0000256" key="1">
    <source>
        <dbReference type="ARBA" id="ARBA00008467"/>
    </source>
</evidence>
<dbReference type="SUPFAM" id="SSF53901">
    <property type="entry name" value="Thiolase-like"/>
    <property type="match status" value="1"/>
</dbReference>
<protein>
    <submittedName>
        <fullName evidence="5">Beta-ketoacyl synthase</fullName>
    </submittedName>
</protein>
<dbReference type="Gene3D" id="3.40.47.10">
    <property type="match status" value="1"/>
</dbReference>
<dbReference type="STRING" id="526222.Desal_0523"/>
<gene>
    <name evidence="5" type="ordered locus">Desal_0523</name>
</gene>
<dbReference type="PROSITE" id="PS00606">
    <property type="entry name" value="KS3_1"/>
    <property type="match status" value="1"/>
</dbReference>
<dbReference type="InterPro" id="IPR014031">
    <property type="entry name" value="Ketoacyl_synth_C"/>
</dbReference>
<evidence type="ECO:0000313" key="5">
    <source>
        <dbReference type="EMBL" id="ACS78590.1"/>
    </source>
</evidence>
<sequence>MDRPVSICACGCICAAGKDPRTCLETMLNGDVQPTFEPDFSYDQPMHSPVFAVPQEWLEKQDRTPALTETMHLLFPAVDEALTQAALNTEKLSGLKVGSCIGSSTGASLNFKSFYQQWREGNESDLEVIESYIHCNPATALAENYSLNGPVQTVTNACSSGTDAIGIAASWIRQGLCDLVIAGGADALSGISYTGFSRLMITSTEKCRPFDKDRQGLNLGEGAAVLILASEEAKQELGLDSIAEVMGYGTCCDAYHLTAPHPEGTGLKQAINDALERSGINAREIGFINVHGTGTENNDRVEGQVISEIFPGIPFTGTKGFTGHTLGAAGAIEAVMSVMSLQNGLLMPTSGFSEAVAESPAIPVTKRMEITAEYALSDSLAFGGNNSALVFKKGAA</sequence>
<dbReference type="CDD" id="cd00834">
    <property type="entry name" value="KAS_I_II"/>
    <property type="match status" value="1"/>
</dbReference>
<keyword evidence="6" id="KW-1185">Reference proteome</keyword>
<name>C6BXN2_MARSD</name>
<dbReference type="AlphaFoldDB" id="C6BXN2"/>
<dbReference type="EMBL" id="CP001649">
    <property type="protein sequence ID" value="ACS78590.1"/>
    <property type="molecule type" value="Genomic_DNA"/>
</dbReference>
<dbReference type="Pfam" id="PF02801">
    <property type="entry name" value="Ketoacyl-synt_C"/>
    <property type="match status" value="1"/>
</dbReference>
<proteinExistence type="inferred from homology"/>
<dbReference type="PANTHER" id="PTHR11712:SF336">
    <property type="entry name" value="3-OXOACYL-[ACYL-CARRIER-PROTEIN] SYNTHASE, MITOCHONDRIAL"/>
    <property type="match status" value="1"/>
</dbReference>
<dbReference type="GO" id="GO:0005829">
    <property type="term" value="C:cytosol"/>
    <property type="evidence" value="ECO:0007669"/>
    <property type="project" value="TreeGrafter"/>
</dbReference>
<keyword evidence="2 3" id="KW-0808">Transferase</keyword>
<dbReference type="Proteomes" id="UP000002601">
    <property type="component" value="Chromosome"/>
</dbReference>
<feature type="domain" description="Ketosynthase family 3 (KS3)" evidence="4">
    <location>
        <begin position="1"/>
        <end position="393"/>
    </location>
</feature>
<dbReference type="InterPro" id="IPR016039">
    <property type="entry name" value="Thiolase-like"/>
</dbReference>
<dbReference type="eggNOG" id="COG0304">
    <property type="taxonomic scope" value="Bacteria"/>
</dbReference>
<dbReference type="InterPro" id="IPR020841">
    <property type="entry name" value="PKS_Beta-ketoAc_synthase_dom"/>
</dbReference>
<dbReference type="SMART" id="SM00825">
    <property type="entry name" value="PKS_KS"/>
    <property type="match status" value="1"/>
</dbReference>
<evidence type="ECO:0000259" key="4">
    <source>
        <dbReference type="PROSITE" id="PS52004"/>
    </source>
</evidence>
<comment type="similarity">
    <text evidence="1 3">Belongs to the thiolase-like superfamily. Beta-ketoacyl-ACP synthases family.</text>
</comment>
<reference evidence="5 6" key="1">
    <citation type="submission" date="2009-06" db="EMBL/GenBank/DDBJ databases">
        <title>Complete sequence of Desulfovibrio salexigens DSM 2638.</title>
        <authorList>
            <consortium name="US DOE Joint Genome Institute"/>
            <person name="Lucas S."/>
            <person name="Copeland A."/>
            <person name="Lapidus A."/>
            <person name="Glavina del Rio T."/>
            <person name="Tice H."/>
            <person name="Bruce D."/>
            <person name="Goodwin L."/>
            <person name="Pitluck S."/>
            <person name="Munk A.C."/>
            <person name="Brettin T."/>
            <person name="Detter J.C."/>
            <person name="Han C."/>
            <person name="Tapia R."/>
            <person name="Larimer F."/>
            <person name="Land M."/>
            <person name="Hauser L."/>
            <person name="Kyrpides N."/>
            <person name="Anderson I."/>
            <person name="Wall J.D."/>
            <person name="Arkin A.P."/>
            <person name="Dehal P."/>
            <person name="Chivian D."/>
            <person name="Giles B."/>
            <person name="Hazen T.C."/>
        </authorList>
    </citation>
    <scope>NUCLEOTIDE SEQUENCE [LARGE SCALE GENOMIC DNA]</scope>
    <source>
        <strain evidence="6">ATCC 14822 / DSM 2638 / NCIMB 8403 / VKM B-1763</strain>
    </source>
</reference>
<dbReference type="Pfam" id="PF00109">
    <property type="entry name" value="ketoacyl-synt"/>
    <property type="match status" value="1"/>
</dbReference>
<dbReference type="OrthoDB" id="9808669at2"/>
<evidence type="ECO:0000313" key="6">
    <source>
        <dbReference type="Proteomes" id="UP000002601"/>
    </source>
</evidence>
<dbReference type="InterPro" id="IPR000794">
    <property type="entry name" value="Beta-ketoacyl_synthase"/>
</dbReference>
<dbReference type="KEGG" id="dsa:Desal_0523"/>
<dbReference type="PROSITE" id="PS52004">
    <property type="entry name" value="KS3_2"/>
    <property type="match status" value="1"/>
</dbReference>
<dbReference type="HOGENOM" id="CLU_000022_69_2_7"/>
<dbReference type="InterPro" id="IPR014030">
    <property type="entry name" value="Ketoacyl_synth_N"/>
</dbReference>
<accession>C6BXN2</accession>
<dbReference type="PANTHER" id="PTHR11712">
    <property type="entry name" value="POLYKETIDE SYNTHASE-RELATED"/>
    <property type="match status" value="1"/>
</dbReference>
<dbReference type="GO" id="GO:0006633">
    <property type="term" value="P:fatty acid biosynthetic process"/>
    <property type="evidence" value="ECO:0007669"/>
    <property type="project" value="InterPro"/>
</dbReference>
<dbReference type="InterPro" id="IPR018201">
    <property type="entry name" value="Ketoacyl_synth_AS"/>
</dbReference>